<dbReference type="InterPro" id="IPR040296">
    <property type="entry name" value="PSBT"/>
</dbReference>
<reference evidence="1 2" key="1">
    <citation type="submission" date="2023-12" db="EMBL/GenBank/DDBJ databases">
        <title>A high-quality genome assembly for Dillenia turbinata (Dilleniales).</title>
        <authorList>
            <person name="Chanderbali A."/>
        </authorList>
    </citation>
    <scope>NUCLEOTIDE SEQUENCE [LARGE SCALE GENOMIC DNA]</scope>
    <source>
        <strain evidence="1">LSX21</strain>
        <tissue evidence="1">Leaf</tissue>
    </source>
</reference>
<dbReference type="PANTHER" id="PTHR34940">
    <property type="entry name" value="PHOTOSYSTEM II 5 KDA PROTEIN, CHLOROPLASTIC"/>
    <property type="match status" value="1"/>
</dbReference>
<proteinExistence type="predicted"/>
<accession>A0AAN8VNP3</accession>
<dbReference type="PANTHER" id="PTHR34940:SF4">
    <property type="entry name" value="OS02G0581100 PROTEIN"/>
    <property type="match status" value="1"/>
</dbReference>
<comment type="caution">
    <text evidence="1">The sequence shown here is derived from an EMBL/GenBank/DDBJ whole genome shotgun (WGS) entry which is preliminary data.</text>
</comment>
<evidence type="ECO:0000313" key="1">
    <source>
        <dbReference type="EMBL" id="KAK6937149.1"/>
    </source>
</evidence>
<evidence type="ECO:0000313" key="2">
    <source>
        <dbReference type="Proteomes" id="UP001370490"/>
    </source>
</evidence>
<sequence length="398" mass="45704">MASVTMTASFLAGSTLSASKQPSMTPRGVSIIAKASASSEQVVLDKKKIVNEESGNRRRNMVLAAAAAAVCSVASVAMADEPKPGTPEAKKKYAPICVTMPTARICHKESMASYVSLSANSLRLYLTEGEEVVRNHLCNDQIRGGRFGSKRRPAWASAVVMGRLHECRISHKMIFWLGVRRTLRLYFSIISLRVFFIIPPIRPLLTWSPQNKLPSPCHKRTRRKNLHRVRCNKYHRWKQRQLAELNKFHEAQMSLLAPHPPTYHSKNLIEELKVQQYYQPFPEQTDSLFSQVGQQVQEHFCSDHHMHQESNPCFLLWYSSLSSDSASEYHGAETFVWLSDEEFQFQTDQQDHPWPSRLNQAFLVSSTTDFKFNNDNNFQYKVLGFRLYHHHQRLPDDR</sequence>
<keyword evidence="2" id="KW-1185">Reference proteome</keyword>
<dbReference type="Proteomes" id="UP001370490">
    <property type="component" value="Unassembled WGS sequence"/>
</dbReference>
<gene>
    <name evidence="1" type="ORF">RJ641_034179</name>
</gene>
<dbReference type="EMBL" id="JBAMMX010000007">
    <property type="protein sequence ID" value="KAK6937149.1"/>
    <property type="molecule type" value="Genomic_DNA"/>
</dbReference>
<protein>
    <submittedName>
        <fullName evidence="1">Uncharacterized protein</fullName>
    </submittedName>
</protein>
<name>A0AAN8VNP3_9MAGN</name>
<organism evidence="1 2">
    <name type="scientific">Dillenia turbinata</name>
    <dbReference type="NCBI Taxonomy" id="194707"/>
    <lineage>
        <taxon>Eukaryota</taxon>
        <taxon>Viridiplantae</taxon>
        <taxon>Streptophyta</taxon>
        <taxon>Embryophyta</taxon>
        <taxon>Tracheophyta</taxon>
        <taxon>Spermatophyta</taxon>
        <taxon>Magnoliopsida</taxon>
        <taxon>eudicotyledons</taxon>
        <taxon>Gunneridae</taxon>
        <taxon>Pentapetalae</taxon>
        <taxon>Dilleniales</taxon>
        <taxon>Dilleniaceae</taxon>
        <taxon>Dillenia</taxon>
    </lineage>
</organism>
<dbReference type="AlphaFoldDB" id="A0AAN8VNP3"/>